<dbReference type="Pfam" id="PF01048">
    <property type="entry name" value="PNP_UDP_1"/>
    <property type="match status" value="1"/>
</dbReference>
<comment type="catalytic activity">
    <reaction evidence="3">
        <text>uridine + phosphate = alpha-D-ribose 1-phosphate + uracil</text>
        <dbReference type="Rhea" id="RHEA:24388"/>
        <dbReference type="ChEBI" id="CHEBI:16704"/>
        <dbReference type="ChEBI" id="CHEBI:17568"/>
        <dbReference type="ChEBI" id="CHEBI:43474"/>
        <dbReference type="ChEBI" id="CHEBI:57720"/>
        <dbReference type="EC" id="2.4.2.3"/>
    </reaction>
</comment>
<evidence type="ECO:0000256" key="3">
    <source>
        <dbReference type="ARBA" id="ARBA00048447"/>
    </source>
</evidence>
<comment type="caution">
    <text evidence="5">The sequence shown here is derived from an EMBL/GenBank/DDBJ whole genome shotgun (WGS) entry which is preliminary data.</text>
</comment>
<proteinExistence type="predicted"/>
<reference evidence="5 6" key="1">
    <citation type="submission" date="2016-07" db="EMBL/GenBank/DDBJ databases">
        <title>Characterization of isolates of Eisenbergiella tayi derived from blood cultures, using whole genome sequencing.</title>
        <authorList>
            <person name="Burdz T."/>
            <person name="Wiebe D."/>
            <person name="Huynh C."/>
            <person name="Bernard K."/>
        </authorList>
    </citation>
    <scope>NUCLEOTIDE SEQUENCE [LARGE SCALE GENOMIC DNA]</scope>
    <source>
        <strain evidence="5 6">NML 120489</strain>
    </source>
</reference>
<dbReference type="EMBL" id="MCGI01000002">
    <property type="protein sequence ID" value="ODM11388.1"/>
    <property type="molecule type" value="Genomic_DNA"/>
</dbReference>
<sequence length="245" mass="27338">MMDKVLTDPRKLMTIELKNKGIDIETICVPDRVYLLTDDIFDYMVSLDCGEYRFPIGGKLWVLKDNPMVGFIKSMMCSPAIATQAEDLIACGVKELIHVGYAGGIQKNLYSGDIVITEGAYNDTAVARLYGFDYKYIETSSELSGELVNIMKQHQKVVFYGKTWTTDAGYHETVGQVLSYRNKAALCVEMEGVGLFTIAKYRECAASAIYIISDVFEDEEWLLGWNGEAISNAVKAVLEVIIESI</sequence>
<accession>A0A1E3ARP8</accession>
<dbReference type="GO" id="GO:0009116">
    <property type="term" value="P:nucleoside metabolic process"/>
    <property type="evidence" value="ECO:0007669"/>
    <property type="project" value="InterPro"/>
</dbReference>
<dbReference type="EC" id="2.4.2.3" evidence="1"/>
<dbReference type="Proteomes" id="UP000095003">
    <property type="component" value="Unassembled WGS sequence"/>
</dbReference>
<dbReference type="RefSeq" id="WP_242880573.1">
    <property type="nucleotide sequence ID" value="NZ_MCGI01000002.1"/>
</dbReference>
<dbReference type="InterPro" id="IPR000845">
    <property type="entry name" value="Nucleoside_phosphorylase_d"/>
</dbReference>
<feature type="domain" description="Nucleoside phosphorylase" evidence="4">
    <location>
        <begin position="72"/>
        <end position="238"/>
    </location>
</feature>
<dbReference type="InterPro" id="IPR035994">
    <property type="entry name" value="Nucleoside_phosphorylase_sf"/>
</dbReference>
<gene>
    <name evidence="5" type="primary">deoD_1</name>
    <name evidence="5" type="ORF">BEH84_01997</name>
</gene>
<dbReference type="GO" id="GO:0004850">
    <property type="term" value="F:uridine phosphorylase activity"/>
    <property type="evidence" value="ECO:0007669"/>
    <property type="project" value="UniProtKB-EC"/>
</dbReference>
<evidence type="ECO:0000256" key="2">
    <source>
        <dbReference type="ARBA" id="ARBA00021980"/>
    </source>
</evidence>
<dbReference type="PANTHER" id="PTHR43691">
    <property type="entry name" value="URIDINE PHOSPHORYLASE"/>
    <property type="match status" value="1"/>
</dbReference>
<keyword evidence="5" id="KW-0328">Glycosyltransferase</keyword>
<evidence type="ECO:0000259" key="4">
    <source>
        <dbReference type="Pfam" id="PF01048"/>
    </source>
</evidence>
<evidence type="ECO:0000313" key="6">
    <source>
        <dbReference type="Proteomes" id="UP000095003"/>
    </source>
</evidence>
<evidence type="ECO:0000256" key="1">
    <source>
        <dbReference type="ARBA" id="ARBA00011888"/>
    </source>
</evidence>
<dbReference type="Gene3D" id="3.40.50.1580">
    <property type="entry name" value="Nucleoside phosphorylase domain"/>
    <property type="match status" value="1"/>
</dbReference>
<dbReference type="PANTHER" id="PTHR43691:SF11">
    <property type="entry name" value="FI09636P-RELATED"/>
    <property type="match status" value="1"/>
</dbReference>
<protein>
    <recommendedName>
        <fullName evidence="2">Uridine phosphorylase</fullName>
        <ecNumber evidence="1">2.4.2.3</ecNumber>
    </recommendedName>
</protein>
<name>A0A1E3ARP8_9FIRM</name>
<keyword evidence="5" id="KW-0808">Transferase</keyword>
<dbReference type="PATRIC" id="fig|1432052.3.peg.2197"/>
<evidence type="ECO:0000313" key="5">
    <source>
        <dbReference type="EMBL" id="ODM11388.1"/>
    </source>
</evidence>
<dbReference type="GO" id="GO:0005829">
    <property type="term" value="C:cytosol"/>
    <property type="evidence" value="ECO:0007669"/>
    <property type="project" value="TreeGrafter"/>
</dbReference>
<dbReference type="AlphaFoldDB" id="A0A1E3ARP8"/>
<dbReference type="SUPFAM" id="SSF53167">
    <property type="entry name" value="Purine and uridine phosphorylases"/>
    <property type="match status" value="1"/>
</dbReference>
<organism evidence="5 6">
    <name type="scientific">Eisenbergiella tayi</name>
    <dbReference type="NCBI Taxonomy" id="1432052"/>
    <lineage>
        <taxon>Bacteria</taxon>
        <taxon>Bacillati</taxon>
        <taxon>Bacillota</taxon>
        <taxon>Clostridia</taxon>
        <taxon>Lachnospirales</taxon>
        <taxon>Lachnospiraceae</taxon>
        <taxon>Eisenbergiella</taxon>
    </lineage>
</organism>
<dbReference type="GeneID" id="93305238"/>